<gene>
    <name evidence="6" type="ORF">EDM56_29170</name>
</gene>
<evidence type="ECO:0000256" key="1">
    <source>
        <dbReference type="ARBA" id="ARBA00022553"/>
    </source>
</evidence>
<evidence type="ECO:0000259" key="5">
    <source>
        <dbReference type="PROSITE" id="PS50930"/>
    </source>
</evidence>
<dbReference type="PANTHER" id="PTHR44591:SF14">
    <property type="entry name" value="PROTEIN PILG"/>
    <property type="match status" value="1"/>
</dbReference>
<accession>A0A3M8CUW2</accession>
<evidence type="ECO:0000259" key="4">
    <source>
        <dbReference type="PROSITE" id="PS50110"/>
    </source>
</evidence>
<dbReference type="Pfam" id="PF04397">
    <property type="entry name" value="LytTR"/>
    <property type="match status" value="1"/>
</dbReference>
<keyword evidence="2" id="KW-0902">Two-component regulatory system</keyword>
<dbReference type="InterPro" id="IPR050595">
    <property type="entry name" value="Bact_response_regulator"/>
</dbReference>
<dbReference type="InterPro" id="IPR007492">
    <property type="entry name" value="LytTR_DNA-bd_dom"/>
</dbReference>
<dbReference type="PANTHER" id="PTHR44591">
    <property type="entry name" value="STRESS RESPONSE REGULATOR PROTEIN 1"/>
    <property type="match status" value="1"/>
</dbReference>
<dbReference type="AlphaFoldDB" id="A0A3M8CUW2"/>
<dbReference type="EMBL" id="RHHQ01000028">
    <property type="protein sequence ID" value="RNB79596.1"/>
    <property type="molecule type" value="Genomic_DNA"/>
</dbReference>
<dbReference type="SUPFAM" id="SSF52172">
    <property type="entry name" value="CheY-like"/>
    <property type="match status" value="1"/>
</dbReference>
<comment type="caution">
    <text evidence="6">The sequence shown here is derived from an EMBL/GenBank/DDBJ whole genome shotgun (WGS) entry which is preliminary data.</text>
</comment>
<dbReference type="InterPro" id="IPR011006">
    <property type="entry name" value="CheY-like_superfamily"/>
</dbReference>
<dbReference type="PROSITE" id="PS50110">
    <property type="entry name" value="RESPONSE_REGULATORY"/>
    <property type="match status" value="1"/>
</dbReference>
<dbReference type="PROSITE" id="PS50930">
    <property type="entry name" value="HTH_LYTTR"/>
    <property type="match status" value="1"/>
</dbReference>
<proteinExistence type="predicted"/>
<dbReference type="Proteomes" id="UP000271031">
    <property type="component" value="Unassembled WGS sequence"/>
</dbReference>
<evidence type="ECO:0000256" key="2">
    <source>
        <dbReference type="ARBA" id="ARBA00023012"/>
    </source>
</evidence>
<dbReference type="RefSeq" id="WP_122921446.1">
    <property type="nucleotide sequence ID" value="NZ_RHHQ01000028.1"/>
</dbReference>
<reference evidence="6 7" key="1">
    <citation type="submission" date="2018-10" db="EMBL/GenBank/DDBJ databases">
        <title>Phylogenomics of Brevibacillus.</title>
        <authorList>
            <person name="Dunlap C."/>
        </authorList>
    </citation>
    <scope>NUCLEOTIDE SEQUENCE [LARGE SCALE GENOMIC DNA]</scope>
    <source>
        <strain evidence="6 7">JCM 15716</strain>
    </source>
</reference>
<dbReference type="Pfam" id="PF00072">
    <property type="entry name" value="Response_reg"/>
    <property type="match status" value="1"/>
</dbReference>
<evidence type="ECO:0000256" key="3">
    <source>
        <dbReference type="PROSITE-ProRule" id="PRU00169"/>
    </source>
</evidence>
<dbReference type="SMART" id="SM00448">
    <property type="entry name" value="REC"/>
    <property type="match status" value="1"/>
</dbReference>
<evidence type="ECO:0000313" key="7">
    <source>
        <dbReference type="Proteomes" id="UP000271031"/>
    </source>
</evidence>
<organism evidence="6 7">
    <name type="scientific">Brevibacillus fluminis</name>
    <dbReference type="NCBI Taxonomy" id="511487"/>
    <lineage>
        <taxon>Bacteria</taxon>
        <taxon>Bacillati</taxon>
        <taxon>Bacillota</taxon>
        <taxon>Bacilli</taxon>
        <taxon>Bacillales</taxon>
        <taxon>Paenibacillaceae</taxon>
        <taxon>Brevibacillus</taxon>
    </lineage>
</organism>
<dbReference type="OrthoDB" id="3190595at2"/>
<feature type="domain" description="Response regulatory" evidence="4">
    <location>
        <begin position="7"/>
        <end position="123"/>
    </location>
</feature>
<dbReference type="GO" id="GO:0000160">
    <property type="term" value="P:phosphorelay signal transduction system"/>
    <property type="evidence" value="ECO:0007669"/>
    <property type="project" value="UniProtKB-KW"/>
</dbReference>
<dbReference type="Gene3D" id="3.40.50.2300">
    <property type="match status" value="1"/>
</dbReference>
<keyword evidence="7" id="KW-1185">Reference proteome</keyword>
<keyword evidence="1 3" id="KW-0597">Phosphoprotein</keyword>
<name>A0A3M8CUW2_9BACL</name>
<keyword evidence="6" id="KW-0238">DNA-binding</keyword>
<protein>
    <submittedName>
        <fullName evidence="6">DNA-binding response regulator</fullName>
    </submittedName>
</protein>
<dbReference type="SMART" id="SM00850">
    <property type="entry name" value="LytTR"/>
    <property type="match status" value="1"/>
</dbReference>
<feature type="domain" description="HTH LytTR-type" evidence="5">
    <location>
        <begin position="137"/>
        <end position="209"/>
    </location>
</feature>
<feature type="modified residue" description="4-aspartylphosphate" evidence="3">
    <location>
        <position position="59"/>
    </location>
</feature>
<dbReference type="Gene3D" id="2.40.50.1020">
    <property type="entry name" value="LytTr DNA-binding domain"/>
    <property type="match status" value="1"/>
</dbReference>
<sequence>MHKQQINVLIAEDDELQQELLEGYLAPLENVRIAAKVSTGDELIAEATLRSDLDAMIIDLNLGTGRGGLESYSILKLRGVHLPTILVTGMAPHASVTYDLGIVDIVEKPYTARRLRQAIDKLRNHIAYQAFMQAGGLYVPIISDEIIQKTPADILYIESINRTILVHTRHEALESKIPIKVYESYLQDSYFYLTHRSFLVNMKQISRIEGSDIFFDQVHGEKKALIAEDKTHEIVSYWHNLQKWL</sequence>
<evidence type="ECO:0000313" key="6">
    <source>
        <dbReference type="EMBL" id="RNB79596.1"/>
    </source>
</evidence>
<dbReference type="InterPro" id="IPR001789">
    <property type="entry name" value="Sig_transdc_resp-reg_receiver"/>
</dbReference>
<dbReference type="GO" id="GO:0003677">
    <property type="term" value="F:DNA binding"/>
    <property type="evidence" value="ECO:0007669"/>
    <property type="project" value="UniProtKB-KW"/>
</dbReference>